<evidence type="ECO:0000256" key="3">
    <source>
        <dbReference type="PIRSR" id="PIRSR611284-1"/>
    </source>
</evidence>
<comment type="similarity">
    <text evidence="1 5">Belongs to the short-chain dehydrogenases/reductases (SDR) family.</text>
</comment>
<feature type="binding site" evidence="4">
    <location>
        <position position="38"/>
    </location>
    <ligand>
        <name>NADP(+)</name>
        <dbReference type="ChEBI" id="CHEBI:58349"/>
    </ligand>
</feature>
<evidence type="ECO:0000259" key="6">
    <source>
        <dbReference type="SMART" id="SM00822"/>
    </source>
</evidence>
<name>A0A4Y3TNI0_9PROT</name>
<dbReference type="PROSITE" id="PS00061">
    <property type="entry name" value="ADH_SHORT"/>
    <property type="match status" value="1"/>
</dbReference>
<sequence length="247" mass="25258">MFRLDGKTALVTGASGGIGSAIAGILHAQGARVVLSGTRESVIQQQADKLGEGRAFAAAANLGDAGAADALVAKAEEIAGAPLDILVNNAGLTRDTLALRMKDEDWNQVLDVDLAAPFRLCRATLKGMLRRRAGRIVNIASIIGATGNAGQANYAAAKAGMIGMSKSLAQEVGSRGVTVNVVAPGFIVTPMTDALPDAQREKLQASIPLGRLGQPSDVASAVLYLASDEAAWITGCTLHVNGGMAMI</sequence>
<organism evidence="7 8">
    <name type="scientific">Acetobacter peroxydans</name>
    <dbReference type="NCBI Taxonomy" id="104098"/>
    <lineage>
        <taxon>Bacteria</taxon>
        <taxon>Pseudomonadati</taxon>
        <taxon>Pseudomonadota</taxon>
        <taxon>Alphaproteobacteria</taxon>
        <taxon>Acetobacterales</taxon>
        <taxon>Acetobacteraceae</taxon>
        <taxon>Acetobacter</taxon>
    </lineage>
</organism>
<dbReference type="InterPro" id="IPR036291">
    <property type="entry name" value="NAD(P)-bd_dom_sf"/>
</dbReference>
<feature type="binding site" evidence="4">
    <location>
        <begin position="154"/>
        <end position="158"/>
    </location>
    <ligand>
        <name>NADP(+)</name>
        <dbReference type="ChEBI" id="CHEBI:58349"/>
    </ligand>
</feature>
<comment type="caution">
    <text evidence="7">The sequence shown here is derived from an EMBL/GenBank/DDBJ whole genome shotgun (WGS) entry which is preliminary data.</text>
</comment>
<feature type="active site" description="Proton acceptor" evidence="3">
    <location>
        <position position="154"/>
    </location>
</feature>
<dbReference type="GO" id="GO:0006633">
    <property type="term" value="P:fatty acid biosynthetic process"/>
    <property type="evidence" value="ECO:0007669"/>
    <property type="project" value="UniProtKB-UniPathway"/>
</dbReference>
<gene>
    <name evidence="7" type="ORF">APE01nite_03680</name>
</gene>
<comment type="catalytic activity">
    <reaction evidence="5">
        <text>a (3R)-hydroxyacyl-[ACP] + NADP(+) = a 3-oxoacyl-[ACP] + NADPH + H(+)</text>
        <dbReference type="Rhea" id="RHEA:17397"/>
        <dbReference type="Rhea" id="RHEA-COMP:9916"/>
        <dbReference type="Rhea" id="RHEA-COMP:9945"/>
        <dbReference type="ChEBI" id="CHEBI:15378"/>
        <dbReference type="ChEBI" id="CHEBI:57783"/>
        <dbReference type="ChEBI" id="CHEBI:58349"/>
        <dbReference type="ChEBI" id="CHEBI:78776"/>
        <dbReference type="ChEBI" id="CHEBI:78827"/>
        <dbReference type="EC" id="1.1.1.100"/>
    </reaction>
</comment>
<feature type="binding site" evidence="4">
    <location>
        <position position="89"/>
    </location>
    <ligand>
        <name>NADP(+)</name>
        <dbReference type="ChEBI" id="CHEBI:58349"/>
    </ligand>
</feature>
<keyword evidence="4 5" id="KW-0521">NADP</keyword>
<dbReference type="InterPro" id="IPR057326">
    <property type="entry name" value="KR_dom"/>
</dbReference>
<dbReference type="PRINTS" id="PR00081">
    <property type="entry name" value="GDHRDH"/>
</dbReference>
<dbReference type="PRINTS" id="PR00080">
    <property type="entry name" value="SDRFAMILY"/>
</dbReference>
<accession>A0A4Y3TNI0</accession>
<evidence type="ECO:0000256" key="1">
    <source>
        <dbReference type="ARBA" id="ARBA00006484"/>
    </source>
</evidence>
<evidence type="ECO:0000256" key="4">
    <source>
        <dbReference type="PIRSR" id="PIRSR611284-2"/>
    </source>
</evidence>
<dbReference type="NCBIfam" id="TIGR01830">
    <property type="entry name" value="3oxo_ACP_reduc"/>
    <property type="match status" value="1"/>
</dbReference>
<evidence type="ECO:0000313" key="7">
    <source>
        <dbReference type="EMBL" id="GEB84571.1"/>
    </source>
</evidence>
<dbReference type="NCBIfam" id="NF005559">
    <property type="entry name" value="PRK07231.1"/>
    <property type="match status" value="1"/>
</dbReference>
<dbReference type="InterPro" id="IPR020904">
    <property type="entry name" value="Sc_DH/Rdtase_CS"/>
</dbReference>
<evidence type="ECO:0000313" key="8">
    <source>
        <dbReference type="Proteomes" id="UP000317730"/>
    </source>
</evidence>
<dbReference type="GO" id="GO:0051287">
    <property type="term" value="F:NAD binding"/>
    <property type="evidence" value="ECO:0007669"/>
    <property type="project" value="UniProtKB-UniRule"/>
</dbReference>
<dbReference type="NCBIfam" id="NF009466">
    <property type="entry name" value="PRK12826.1-2"/>
    <property type="match status" value="1"/>
</dbReference>
<comment type="function">
    <text evidence="5">Catalyzes the NADPH-dependent reduction of beta-ketoacyl-ACP substrates to beta-hydroxyacyl-ACP products, the first reductive step in the elongation cycle of fatty acid biosynthesis.</text>
</comment>
<dbReference type="InterPro" id="IPR011284">
    <property type="entry name" value="3oxo_ACP_reduc"/>
</dbReference>
<dbReference type="Gene3D" id="3.40.50.720">
    <property type="entry name" value="NAD(P)-binding Rossmann-like Domain"/>
    <property type="match status" value="1"/>
</dbReference>
<proteinExistence type="inferred from homology"/>
<dbReference type="SMART" id="SM00822">
    <property type="entry name" value="PKS_KR"/>
    <property type="match status" value="1"/>
</dbReference>
<keyword evidence="5" id="KW-0275">Fatty acid biosynthesis</keyword>
<keyword evidence="2 5" id="KW-0560">Oxidoreductase</keyword>
<keyword evidence="5" id="KW-0276">Fatty acid metabolism</keyword>
<keyword evidence="5" id="KW-0444">Lipid biosynthesis</keyword>
<dbReference type="AlphaFoldDB" id="A0A4Y3TNI0"/>
<evidence type="ECO:0000256" key="5">
    <source>
        <dbReference type="RuleBase" id="RU366074"/>
    </source>
</evidence>
<feature type="binding site" evidence="4">
    <location>
        <position position="187"/>
    </location>
    <ligand>
        <name>NADP(+)</name>
        <dbReference type="ChEBI" id="CHEBI:58349"/>
    </ligand>
</feature>
<dbReference type="RefSeq" id="WP_141374498.1">
    <property type="nucleotide sequence ID" value="NZ_BAPL01000017.1"/>
</dbReference>
<protein>
    <recommendedName>
        <fullName evidence="5">3-oxoacyl-[acyl-carrier-protein] reductase</fullName>
        <ecNumber evidence="5">1.1.1.100</ecNumber>
    </recommendedName>
</protein>
<reference evidence="7 8" key="1">
    <citation type="submission" date="2019-06" db="EMBL/GenBank/DDBJ databases">
        <title>Whole genome shotgun sequence of Acetobacter peroxydans NBRC 13755.</title>
        <authorList>
            <person name="Hosoyama A."/>
            <person name="Uohara A."/>
            <person name="Ohji S."/>
            <person name="Ichikawa N."/>
        </authorList>
    </citation>
    <scope>NUCLEOTIDE SEQUENCE [LARGE SCALE GENOMIC DNA]</scope>
    <source>
        <strain evidence="7 8">NBRC 13755</strain>
    </source>
</reference>
<dbReference type="GO" id="GO:0004316">
    <property type="term" value="F:3-oxoacyl-[acyl-carrier-protein] reductase (NADPH) activity"/>
    <property type="evidence" value="ECO:0007669"/>
    <property type="project" value="UniProtKB-UniRule"/>
</dbReference>
<dbReference type="InterPro" id="IPR002347">
    <property type="entry name" value="SDR_fam"/>
</dbReference>
<dbReference type="EC" id="1.1.1.100" evidence="5"/>
<dbReference type="PANTHER" id="PTHR42879">
    <property type="entry name" value="3-OXOACYL-(ACYL-CARRIER-PROTEIN) REDUCTASE"/>
    <property type="match status" value="1"/>
</dbReference>
<dbReference type="SUPFAM" id="SSF51735">
    <property type="entry name" value="NAD(P)-binding Rossmann-fold domains"/>
    <property type="match status" value="1"/>
</dbReference>
<dbReference type="FunFam" id="3.40.50.720:FF:000173">
    <property type="entry name" value="3-oxoacyl-[acyl-carrier protein] reductase"/>
    <property type="match status" value="1"/>
</dbReference>
<comment type="pathway">
    <text evidence="5">Lipid metabolism; fatty acid biosynthesis.</text>
</comment>
<dbReference type="OrthoDB" id="9804774at2"/>
<dbReference type="Pfam" id="PF13561">
    <property type="entry name" value="adh_short_C2"/>
    <property type="match status" value="1"/>
</dbReference>
<keyword evidence="8" id="KW-1185">Reference proteome</keyword>
<feature type="domain" description="Ketoreductase" evidence="6">
    <location>
        <begin position="7"/>
        <end position="190"/>
    </location>
</feature>
<dbReference type="Proteomes" id="UP000317730">
    <property type="component" value="Unassembled WGS sequence"/>
</dbReference>
<dbReference type="PANTHER" id="PTHR42879:SF2">
    <property type="entry name" value="3-OXOACYL-[ACYL-CARRIER-PROTEIN] REDUCTASE FABG"/>
    <property type="match status" value="1"/>
</dbReference>
<dbReference type="CDD" id="cd05333">
    <property type="entry name" value="BKR_SDR_c"/>
    <property type="match status" value="1"/>
</dbReference>
<comment type="subunit">
    <text evidence="5">Homotetramer.</text>
</comment>
<dbReference type="EMBL" id="BJMV01000001">
    <property type="protein sequence ID" value="GEB84571.1"/>
    <property type="molecule type" value="Genomic_DNA"/>
</dbReference>
<keyword evidence="5" id="KW-0443">Lipid metabolism</keyword>
<dbReference type="UniPathway" id="UPA00094"/>
<dbReference type="InterPro" id="IPR050259">
    <property type="entry name" value="SDR"/>
</dbReference>
<evidence type="ECO:0000256" key="2">
    <source>
        <dbReference type="ARBA" id="ARBA00023002"/>
    </source>
</evidence>